<dbReference type="CDD" id="cd23567">
    <property type="entry name" value="TFP_LU_ECD_LYPD6_like"/>
    <property type="match status" value="1"/>
</dbReference>
<dbReference type="GO" id="GO:0005886">
    <property type="term" value="C:plasma membrane"/>
    <property type="evidence" value="ECO:0007669"/>
    <property type="project" value="UniProtKB-SubCell"/>
</dbReference>
<organism evidence="10 11">
    <name type="scientific">Daphnia magna</name>
    <dbReference type="NCBI Taxonomy" id="35525"/>
    <lineage>
        <taxon>Eukaryota</taxon>
        <taxon>Metazoa</taxon>
        <taxon>Ecdysozoa</taxon>
        <taxon>Arthropoda</taxon>
        <taxon>Crustacea</taxon>
        <taxon>Branchiopoda</taxon>
        <taxon>Diplostraca</taxon>
        <taxon>Cladocera</taxon>
        <taxon>Anomopoda</taxon>
        <taxon>Daphniidae</taxon>
        <taxon>Daphnia</taxon>
    </lineage>
</organism>
<evidence type="ECO:0000256" key="5">
    <source>
        <dbReference type="ARBA" id="ARBA00023136"/>
    </source>
</evidence>
<dbReference type="GO" id="GO:0098552">
    <property type="term" value="C:side of membrane"/>
    <property type="evidence" value="ECO:0007669"/>
    <property type="project" value="UniProtKB-KW"/>
</dbReference>
<dbReference type="Pfam" id="PF16975">
    <property type="entry name" value="UPAR_LY6_2"/>
    <property type="match status" value="1"/>
</dbReference>
<dbReference type="InterPro" id="IPR045860">
    <property type="entry name" value="Snake_toxin-like_sf"/>
</dbReference>
<dbReference type="AlphaFoldDB" id="A0A162CAF5"/>
<evidence type="ECO:0000256" key="7">
    <source>
        <dbReference type="ARBA" id="ARBA00023180"/>
    </source>
</evidence>
<evidence type="ECO:0000313" key="11">
    <source>
        <dbReference type="Proteomes" id="UP000076858"/>
    </source>
</evidence>
<evidence type="ECO:0000256" key="3">
    <source>
        <dbReference type="ARBA" id="ARBA00022622"/>
    </source>
</evidence>
<dbReference type="EMBL" id="LRGB01001151">
    <property type="protein sequence ID" value="KZS13452.1"/>
    <property type="molecule type" value="Genomic_DNA"/>
</dbReference>
<evidence type="ECO:0000256" key="8">
    <source>
        <dbReference type="ARBA" id="ARBA00023288"/>
    </source>
</evidence>
<gene>
    <name evidence="10" type="ORF">APZ42_021413</name>
</gene>
<keyword evidence="3" id="KW-0336">GPI-anchor</keyword>
<keyword evidence="6" id="KW-1015">Disulfide bond</keyword>
<feature type="chain" id="PRO_5007832880" evidence="9">
    <location>
        <begin position="27"/>
        <end position="182"/>
    </location>
</feature>
<keyword evidence="4 9" id="KW-0732">Signal</keyword>
<keyword evidence="11" id="KW-1185">Reference proteome</keyword>
<keyword evidence="5" id="KW-0472">Membrane</keyword>
<feature type="signal peptide" evidence="9">
    <location>
        <begin position="1"/>
        <end position="26"/>
    </location>
</feature>
<evidence type="ECO:0000256" key="6">
    <source>
        <dbReference type="ARBA" id="ARBA00023157"/>
    </source>
</evidence>
<dbReference type="InterPro" id="IPR039457">
    <property type="entry name" value="LYPD6-like"/>
</dbReference>
<evidence type="ECO:0000313" key="10">
    <source>
        <dbReference type="EMBL" id="KZS13452.1"/>
    </source>
</evidence>
<comment type="caution">
    <text evidence="10">The sequence shown here is derived from an EMBL/GenBank/DDBJ whole genome shotgun (WGS) entry which is preliminary data.</text>
</comment>
<keyword evidence="7" id="KW-0325">Glycoprotein</keyword>
<dbReference type="SUPFAM" id="SSF57302">
    <property type="entry name" value="Snake toxin-like"/>
    <property type="match status" value="1"/>
</dbReference>
<dbReference type="PANTHER" id="PTHR31171">
    <property type="entry name" value="LY6/PLAUR DOMAIN-CONTAINING PROTEIN 6"/>
    <property type="match status" value="1"/>
</dbReference>
<keyword evidence="8" id="KW-0449">Lipoprotein</keyword>
<dbReference type="STRING" id="35525.A0A162CAF5"/>
<proteinExistence type="predicted"/>
<evidence type="ECO:0000256" key="1">
    <source>
        <dbReference type="ARBA" id="ARBA00004609"/>
    </source>
</evidence>
<dbReference type="OrthoDB" id="6149028at2759"/>
<evidence type="ECO:0000256" key="2">
    <source>
        <dbReference type="ARBA" id="ARBA00022475"/>
    </source>
</evidence>
<protein>
    <submittedName>
        <fullName evidence="10">Putative Ly6/PLAUR domain-containing protein 6B</fullName>
    </submittedName>
</protein>
<dbReference type="PANTHER" id="PTHR31171:SF3">
    <property type="entry name" value="LY6_PLAUR DOMAIN-CONTAINING PROTEIN 6B"/>
    <property type="match status" value="1"/>
</dbReference>
<name>A0A162CAF5_9CRUS</name>
<reference evidence="10 11" key="1">
    <citation type="submission" date="2016-03" db="EMBL/GenBank/DDBJ databases">
        <title>EvidentialGene: Evidence-directed Construction of Genes on Genomes.</title>
        <authorList>
            <person name="Gilbert D.G."/>
            <person name="Choi J.-H."/>
            <person name="Mockaitis K."/>
            <person name="Colbourne J."/>
            <person name="Pfrender M."/>
        </authorList>
    </citation>
    <scope>NUCLEOTIDE SEQUENCE [LARGE SCALE GENOMIC DNA]</scope>
    <source>
        <strain evidence="10 11">Xinb3</strain>
        <tissue evidence="10">Complete organism</tissue>
    </source>
</reference>
<evidence type="ECO:0000256" key="4">
    <source>
        <dbReference type="ARBA" id="ARBA00022729"/>
    </source>
</evidence>
<sequence>MDHWAISSMLATVFALAALTAMPGSAQMMSIEEDRFGHLFDIDSASDEMACYYCVNVTSNEICNRFAIERPCPTEDLSVCRTHHVMDDRGETLAVTKTCATPQTCFSQVGCRRDKSTNQTVCVNCCDLRYCNVEVAFNASTAVFHRSNDDGTAAFSSATHEINGTTATAVLLGLLFLFSTSI</sequence>
<dbReference type="Proteomes" id="UP000076858">
    <property type="component" value="Unassembled WGS sequence"/>
</dbReference>
<keyword evidence="2" id="KW-1003">Cell membrane</keyword>
<evidence type="ECO:0000256" key="9">
    <source>
        <dbReference type="SAM" id="SignalP"/>
    </source>
</evidence>
<dbReference type="GO" id="GO:0030548">
    <property type="term" value="F:acetylcholine receptor regulator activity"/>
    <property type="evidence" value="ECO:0007669"/>
    <property type="project" value="InterPro"/>
</dbReference>
<comment type="subcellular location">
    <subcellularLocation>
        <location evidence="1">Cell membrane</location>
        <topology evidence="1">Lipid-anchor</topology>
        <topology evidence="1">GPI-anchor</topology>
    </subcellularLocation>
</comment>
<accession>A0A162CAF5</accession>